<evidence type="ECO:0000259" key="5">
    <source>
        <dbReference type="Pfam" id="PF03033"/>
    </source>
</evidence>
<dbReference type="InterPro" id="IPR050426">
    <property type="entry name" value="Glycosyltransferase_28"/>
</dbReference>
<feature type="compositionally biased region" description="Low complexity" evidence="4">
    <location>
        <begin position="731"/>
        <end position="757"/>
    </location>
</feature>
<evidence type="ECO:0000313" key="7">
    <source>
        <dbReference type="EMBL" id="KAL2861928.1"/>
    </source>
</evidence>
<evidence type="ECO:0000256" key="1">
    <source>
        <dbReference type="ARBA" id="ARBA00004184"/>
    </source>
</evidence>
<dbReference type="InterPro" id="IPR010610">
    <property type="entry name" value="EryCIII-like_C"/>
</dbReference>
<evidence type="ECO:0008006" key="9">
    <source>
        <dbReference type="Google" id="ProtNLM"/>
    </source>
</evidence>
<gene>
    <name evidence="7" type="ORF">BJX68DRAFT_260727</name>
</gene>
<dbReference type="SUPFAM" id="SSF53756">
    <property type="entry name" value="UDP-Glycosyltransferase/glycogen phosphorylase"/>
    <property type="match status" value="1"/>
</dbReference>
<feature type="domain" description="Erythromycin biosynthesis protein CIII-like C-terminal" evidence="6">
    <location>
        <begin position="441"/>
        <end position="544"/>
    </location>
</feature>
<feature type="compositionally biased region" description="Basic residues" evidence="4">
    <location>
        <begin position="668"/>
        <end position="678"/>
    </location>
</feature>
<dbReference type="RefSeq" id="XP_070906018.1">
    <property type="nucleotide sequence ID" value="XM_071043966.1"/>
</dbReference>
<sequence length="992" mass="108947">MSHHAADGICSEDWPDLTDRAGRLGQKLCEGLDTGVRILEDGRLDIKLSDHKPWIQRIVRHTKEHPYPRGPTDHKPSVTFIPGEEESYPLRLNIVIQVIGSRGDIQPFLAIGQRLQSHGHRVRLATHLSFRETVQDAGLEFFNIGGDPAELMAFMVKNPGLLPGMRTIRSGAIRKRRREMRTIFSGCWRSCFEMGDGTGIEHHVASDPWNSDEVDYRHVPFVADVVIANPPSYAHLSCVEKLGVALNLMFTCVFLSRLTVNGLMLVDCRMPWSATQAFPHPLANIRSKNTKPSVANFASYAIVEIMLWEGLGDLINRFRKRELGLDPLDALRAPSIAHRLRIPYTYLWSPALLPKPLDWPPNIDVVGFSTLPESSYTPPSDLDTFLSSGPPPIYIGFGSIVVDNPSRLTNLVFTAIRRTGHRALVSRGWGNIGADQPPSEDILMIDKVPHDWLFHHVSCVVHHGGAGTTAAGLIRGRPTVIVPFFGDQMFWGGIVYRAGAGPAPIPYKQLTADKLADAIEVALKDETLNKAEELGAQMRDEEGARNAVCSFYRHLDVKSLQCDICPGRPAAWWVRHSHGKRPGGVKLSAFAATVLVETGLLKPHELVLYRSKEYDTSRDPKGPLSAGAEVLYGVVTDFVSAMAEMPNDVAEMIRTHGSHGGGHGHSGEHHHRHWKHGQRAPNPVREWKKRHFAIAEMDSGGGSSDASRADGERGGRDSSVEGSLGEDNSRRNGSASRSNSFSNSDAATESSYASAPSTPIPQPQSPPLASIAAAISRAPTNQDPDLTNELNALSLESTLRRQQSREKSVQIREILTDARYHVTRAGKHLLNWVLLLPTDLALSFSKGFHNAPKLYHDPMVQETPTVRGVKSGFRAAGTEFTQEFCQGVTGLVKQPKYGRKEGGTKGMIKGVGKGVGGVILKPAAGLWGLIGYPLDGIHKTLRNSLGKSKVKDILASRIRQGLGEMVAATPEERAAVIRRWNEIQKENDLHNS</sequence>
<evidence type="ECO:0000256" key="2">
    <source>
        <dbReference type="ARBA" id="ARBA00022679"/>
    </source>
</evidence>
<evidence type="ECO:0000256" key="4">
    <source>
        <dbReference type="SAM" id="MobiDB-lite"/>
    </source>
</evidence>
<proteinExistence type="predicted"/>
<name>A0ABR4LEM1_9EURO</name>
<feature type="region of interest" description="Disordered" evidence="4">
    <location>
        <begin position="653"/>
        <end position="767"/>
    </location>
</feature>
<feature type="domain" description="Glycosyltransferase family 28 N-terminal" evidence="5">
    <location>
        <begin position="94"/>
        <end position="158"/>
    </location>
</feature>
<reference evidence="7 8" key="1">
    <citation type="submission" date="2024-07" db="EMBL/GenBank/DDBJ databases">
        <title>Section-level genome sequencing and comparative genomics of Aspergillus sections Usti and Cavernicolus.</title>
        <authorList>
            <consortium name="Lawrence Berkeley National Laboratory"/>
            <person name="Nybo J.L."/>
            <person name="Vesth T.C."/>
            <person name="Theobald S."/>
            <person name="Frisvad J.C."/>
            <person name="Larsen T.O."/>
            <person name="Kjaerboelling I."/>
            <person name="Rothschild-Mancinelli K."/>
            <person name="Lyhne E.K."/>
            <person name="Kogle M.E."/>
            <person name="Barry K."/>
            <person name="Clum A."/>
            <person name="Na H."/>
            <person name="Ledsgaard L."/>
            <person name="Lin J."/>
            <person name="Lipzen A."/>
            <person name="Kuo A."/>
            <person name="Riley R."/>
            <person name="Mondo S."/>
            <person name="LaButti K."/>
            <person name="Haridas S."/>
            <person name="Pangalinan J."/>
            <person name="Salamov A.A."/>
            <person name="Simmons B.A."/>
            <person name="Magnuson J.K."/>
            <person name="Chen J."/>
            <person name="Drula E."/>
            <person name="Henrissat B."/>
            <person name="Wiebenga A."/>
            <person name="Lubbers R.J."/>
            <person name="Gomes A.C."/>
            <person name="Macurrencykelacurrency M.R."/>
            <person name="Stajich J."/>
            <person name="Grigoriev I.V."/>
            <person name="Mortensen U.H."/>
            <person name="De vries R.P."/>
            <person name="Baker S.E."/>
            <person name="Andersen M.R."/>
        </authorList>
    </citation>
    <scope>NUCLEOTIDE SEQUENCE [LARGE SCALE GENOMIC DNA]</scope>
    <source>
        <strain evidence="7 8">CBS 756.74</strain>
    </source>
</reference>
<dbReference type="InterPro" id="IPR002213">
    <property type="entry name" value="UDP_glucos_trans"/>
</dbReference>
<accession>A0ABR4LEM1</accession>
<keyword evidence="3" id="KW-0443">Lipid metabolism</keyword>
<dbReference type="PANTHER" id="PTHR48050:SF13">
    <property type="entry name" value="STEROL 3-BETA-GLUCOSYLTRANSFERASE UGT80A2"/>
    <property type="match status" value="1"/>
</dbReference>
<keyword evidence="8" id="KW-1185">Reference proteome</keyword>
<dbReference type="GeneID" id="98159130"/>
<evidence type="ECO:0000256" key="3">
    <source>
        <dbReference type="ARBA" id="ARBA00023098"/>
    </source>
</evidence>
<dbReference type="Pfam" id="PF06722">
    <property type="entry name" value="EryCIII-like_C"/>
    <property type="match status" value="1"/>
</dbReference>
<dbReference type="Pfam" id="PF03033">
    <property type="entry name" value="Glyco_transf_28"/>
    <property type="match status" value="1"/>
</dbReference>
<organism evidence="7 8">
    <name type="scientific">Aspergillus pseudodeflectus</name>
    <dbReference type="NCBI Taxonomy" id="176178"/>
    <lineage>
        <taxon>Eukaryota</taxon>
        <taxon>Fungi</taxon>
        <taxon>Dikarya</taxon>
        <taxon>Ascomycota</taxon>
        <taxon>Pezizomycotina</taxon>
        <taxon>Eurotiomycetes</taxon>
        <taxon>Eurotiomycetidae</taxon>
        <taxon>Eurotiales</taxon>
        <taxon>Aspergillaceae</taxon>
        <taxon>Aspergillus</taxon>
        <taxon>Aspergillus subgen. Nidulantes</taxon>
    </lineage>
</organism>
<dbReference type="PANTHER" id="PTHR48050">
    <property type="entry name" value="STEROL 3-BETA-GLUCOSYLTRANSFERASE"/>
    <property type="match status" value="1"/>
</dbReference>
<protein>
    <recommendedName>
        <fullName evidence="9">Glycosyltransferase family 28 N-terminal domain-containing protein</fullName>
    </recommendedName>
</protein>
<keyword evidence="2" id="KW-0808">Transferase</keyword>
<dbReference type="Gene3D" id="3.40.50.2000">
    <property type="entry name" value="Glycogen Phosphorylase B"/>
    <property type="match status" value="2"/>
</dbReference>
<feature type="compositionally biased region" description="Basic and acidic residues" evidence="4">
    <location>
        <begin position="707"/>
        <end position="719"/>
    </location>
</feature>
<comment type="subcellular location">
    <subcellularLocation>
        <location evidence="1">Endomembrane system</location>
        <topology evidence="1">Peripheral membrane protein</topology>
    </subcellularLocation>
</comment>
<dbReference type="InterPro" id="IPR004276">
    <property type="entry name" value="GlycoTrans_28_N"/>
</dbReference>
<dbReference type="EMBL" id="JBFXLR010000001">
    <property type="protein sequence ID" value="KAL2861928.1"/>
    <property type="molecule type" value="Genomic_DNA"/>
</dbReference>
<dbReference type="Proteomes" id="UP001610444">
    <property type="component" value="Unassembled WGS sequence"/>
</dbReference>
<evidence type="ECO:0000259" key="6">
    <source>
        <dbReference type="Pfam" id="PF06722"/>
    </source>
</evidence>
<evidence type="ECO:0000313" key="8">
    <source>
        <dbReference type="Proteomes" id="UP001610444"/>
    </source>
</evidence>
<comment type="caution">
    <text evidence="7">The sequence shown here is derived from an EMBL/GenBank/DDBJ whole genome shotgun (WGS) entry which is preliminary data.</text>
</comment>
<dbReference type="CDD" id="cd03784">
    <property type="entry name" value="GT1_Gtf-like"/>
    <property type="match status" value="1"/>
</dbReference>